<accession>A0A5J4VX52</accession>
<dbReference type="EMBL" id="SNRW01004435">
    <property type="protein sequence ID" value="KAA6387294.1"/>
    <property type="molecule type" value="Genomic_DNA"/>
</dbReference>
<name>A0A5J4VX52_9EUKA</name>
<reference evidence="1 2" key="1">
    <citation type="submission" date="2019-03" db="EMBL/GenBank/DDBJ databases">
        <title>Single cell metagenomics reveals metabolic interactions within the superorganism composed of flagellate Streblomastix strix and complex community of Bacteroidetes bacteria on its surface.</title>
        <authorList>
            <person name="Treitli S.C."/>
            <person name="Kolisko M."/>
            <person name="Husnik F."/>
            <person name="Keeling P."/>
            <person name="Hampl V."/>
        </authorList>
    </citation>
    <scope>NUCLEOTIDE SEQUENCE [LARGE SCALE GENOMIC DNA]</scope>
    <source>
        <strain evidence="1">ST1C</strain>
    </source>
</reference>
<protein>
    <submittedName>
        <fullName evidence="1">Uncharacterized protein</fullName>
    </submittedName>
</protein>
<feature type="non-terminal residue" evidence="1">
    <location>
        <position position="1"/>
    </location>
</feature>
<sequence>PMVHFLCDSIVRIMFDDAPEPQILNLEVIGEIGGNKESAQEKMSRVSYEKQRQGYEPIIDYP</sequence>
<proteinExistence type="predicted"/>
<gene>
    <name evidence="1" type="ORF">EZS28_017178</name>
</gene>
<comment type="caution">
    <text evidence="1">The sequence shown here is derived from an EMBL/GenBank/DDBJ whole genome shotgun (WGS) entry which is preliminary data.</text>
</comment>
<organism evidence="1 2">
    <name type="scientific">Streblomastix strix</name>
    <dbReference type="NCBI Taxonomy" id="222440"/>
    <lineage>
        <taxon>Eukaryota</taxon>
        <taxon>Metamonada</taxon>
        <taxon>Preaxostyla</taxon>
        <taxon>Oxymonadida</taxon>
        <taxon>Streblomastigidae</taxon>
        <taxon>Streblomastix</taxon>
    </lineage>
</organism>
<evidence type="ECO:0000313" key="2">
    <source>
        <dbReference type="Proteomes" id="UP000324800"/>
    </source>
</evidence>
<dbReference type="Proteomes" id="UP000324800">
    <property type="component" value="Unassembled WGS sequence"/>
</dbReference>
<evidence type="ECO:0000313" key="1">
    <source>
        <dbReference type="EMBL" id="KAA6387294.1"/>
    </source>
</evidence>
<dbReference type="AlphaFoldDB" id="A0A5J4VX52"/>